<proteinExistence type="predicted"/>
<dbReference type="AlphaFoldDB" id="A0A417XS56"/>
<evidence type="ECO:0000313" key="2">
    <source>
        <dbReference type="Proteomes" id="UP000283644"/>
    </source>
</evidence>
<evidence type="ECO:0000313" key="1">
    <source>
        <dbReference type="EMBL" id="RHW22408.1"/>
    </source>
</evidence>
<dbReference type="EMBL" id="QXGH01000065">
    <property type="protein sequence ID" value="RHW22408.1"/>
    <property type="molecule type" value="Genomic_DNA"/>
</dbReference>
<reference evidence="1 2" key="1">
    <citation type="submission" date="2018-09" db="EMBL/GenBank/DDBJ databases">
        <title>Genome sequencing of Nocardioides immobilis CCTCC AB 2017083 for comparison to Nocardioides silvaticus.</title>
        <authorList>
            <person name="Li C."/>
            <person name="Wang G."/>
        </authorList>
    </citation>
    <scope>NUCLEOTIDE SEQUENCE [LARGE SCALE GENOMIC DNA]</scope>
    <source>
        <strain evidence="1 2">CCTCC AB 2017083</strain>
    </source>
</reference>
<protein>
    <submittedName>
        <fullName evidence="1">Uncharacterized protein</fullName>
    </submittedName>
</protein>
<comment type="caution">
    <text evidence="1">The sequence shown here is derived from an EMBL/GenBank/DDBJ whole genome shotgun (WGS) entry which is preliminary data.</text>
</comment>
<dbReference type="Proteomes" id="UP000283644">
    <property type="component" value="Unassembled WGS sequence"/>
</dbReference>
<dbReference type="OrthoDB" id="4239904at2"/>
<sequence length="111" mass="12077">MTDREIFRELPFPYEGDRFPPQLGALVQRTVLTGELPAREVIHAPDGSWMVGDGVNDPNSPGAAVVTHIAHVVDRNTSVASLATMPPGHIAKRGGPGEPWQIMRLVGWDDE</sequence>
<organism evidence="1 2">
    <name type="scientific">Nocardioides immobilis</name>
    <dbReference type="NCBI Taxonomy" id="2049295"/>
    <lineage>
        <taxon>Bacteria</taxon>
        <taxon>Bacillati</taxon>
        <taxon>Actinomycetota</taxon>
        <taxon>Actinomycetes</taxon>
        <taxon>Propionibacteriales</taxon>
        <taxon>Nocardioidaceae</taxon>
        <taxon>Nocardioides</taxon>
    </lineage>
</organism>
<name>A0A417XS56_9ACTN</name>
<dbReference type="RefSeq" id="WP_118929242.1">
    <property type="nucleotide sequence ID" value="NZ_QXGH01000065.1"/>
</dbReference>
<keyword evidence="2" id="KW-1185">Reference proteome</keyword>
<gene>
    <name evidence="1" type="ORF">D0Z08_31535</name>
</gene>
<accession>A0A417XS56</accession>